<dbReference type="Proteomes" id="UP001190466">
    <property type="component" value="Chromosome"/>
</dbReference>
<dbReference type="EC" id="2.3.1.-" evidence="7"/>
<organism evidence="7 8">
    <name type="scientific">[Mycobacterium] wendilense</name>
    <dbReference type="NCBI Taxonomy" id="3064284"/>
    <lineage>
        <taxon>Bacteria</taxon>
        <taxon>Bacillati</taxon>
        <taxon>Actinomycetota</taxon>
        <taxon>Actinomycetes</taxon>
        <taxon>Mycobacteriales</taxon>
        <taxon>Mycobacteriaceae</taxon>
        <taxon>Mycolicibacter</taxon>
    </lineage>
</organism>
<name>A0ABM9MIR4_9MYCO</name>
<feature type="domain" description="Thiolase N-terminal" evidence="5">
    <location>
        <begin position="4"/>
        <end position="249"/>
    </location>
</feature>
<evidence type="ECO:0000313" key="7">
    <source>
        <dbReference type="EMBL" id="CAJ1586012.1"/>
    </source>
</evidence>
<proteinExistence type="inferred from homology"/>
<dbReference type="GO" id="GO:0016746">
    <property type="term" value="F:acyltransferase activity"/>
    <property type="evidence" value="ECO:0007669"/>
    <property type="project" value="UniProtKB-KW"/>
</dbReference>
<dbReference type="InterPro" id="IPR002155">
    <property type="entry name" value="Thiolase"/>
</dbReference>
<dbReference type="InterPro" id="IPR020616">
    <property type="entry name" value="Thiolase_N"/>
</dbReference>
<dbReference type="Pfam" id="PF00108">
    <property type="entry name" value="Thiolase_N"/>
    <property type="match status" value="1"/>
</dbReference>
<evidence type="ECO:0000259" key="6">
    <source>
        <dbReference type="Pfam" id="PF02803"/>
    </source>
</evidence>
<keyword evidence="3 4" id="KW-0012">Acyltransferase</keyword>
<accession>A0ABM9MIR4</accession>
<dbReference type="SUPFAM" id="SSF53901">
    <property type="entry name" value="Thiolase-like"/>
    <property type="match status" value="2"/>
</dbReference>
<dbReference type="PIRSF" id="PIRSF000429">
    <property type="entry name" value="Ac-CoA_Ac_transf"/>
    <property type="match status" value="1"/>
</dbReference>
<sequence length="382" mass="39596">MGAVVVEAVRTAIGRRNGALSGCHPVDLSAIVLRDVAARSGISPELIDDVIWGCVGQVGEQAHDIARGAVLAAQWPESVPGVTVDRQCGSSQQSLNFAVAGVVAGHYDAVVAGGVESMSRIPIGSTVQVCGDPVSPSIAARYPDGFNQGLGAEMMAAKWGFTRGDVDDYAVGSHERAAAAQDAGVFDSQIVPVTLEDGTVVTADEGVRRDTSTEILARLKPAFTADGVIHAGNASQVSDGAAAMLVVSDDFARKHRLVPLARIHTAVVVGTDPVMMLGGPIPATEKALAKSGLTTADIGAFEVNEAFAPVPMAWRVELGVDERRLNPSGGAIALGHPLGASGARIMTDMIHYMQRNDIRYGLQTMCEGGGQANATIVELVSR</sequence>
<dbReference type="InterPro" id="IPR020613">
    <property type="entry name" value="Thiolase_CS"/>
</dbReference>
<dbReference type="RefSeq" id="WP_316512075.1">
    <property type="nucleotide sequence ID" value="NZ_OY726395.1"/>
</dbReference>
<comment type="similarity">
    <text evidence="1 4">Belongs to the thiolase-like superfamily. Thiolase family.</text>
</comment>
<dbReference type="Pfam" id="PF02803">
    <property type="entry name" value="Thiolase_C"/>
    <property type="match status" value="1"/>
</dbReference>
<evidence type="ECO:0000256" key="2">
    <source>
        <dbReference type="ARBA" id="ARBA00022679"/>
    </source>
</evidence>
<dbReference type="CDD" id="cd00751">
    <property type="entry name" value="thiolase"/>
    <property type="match status" value="1"/>
</dbReference>
<dbReference type="NCBIfam" id="TIGR01930">
    <property type="entry name" value="AcCoA-C-Actrans"/>
    <property type="match status" value="1"/>
</dbReference>
<evidence type="ECO:0000256" key="1">
    <source>
        <dbReference type="ARBA" id="ARBA00010982"/>
    </source>
</evidence>
<dbReference type="PANTHER" id="PTHR43365">
    <property type="entry name" value="BLR7806 PROTEIN"/>
    <property type="match status" value="1"/>
</dbReference>
<dbReference type="InterPro" id="IPR020617">
    <property type="entry name" value="Thiolase_C"/>
</dbReference>
<dbReference type="PROSITE" id="PS00737">
    <property type="entry name" value="THIOLASE_2"/>
    <property type="match status" value="1"/>
</dbReference>
<evidence type="ECO:0000313" key="8">
    <source>
        <dbReference type="Proteomes" id="UP001190466"/>
    </source>
</evidence>
<keyword evidence="8" id="KW-1185">Reference proteome</keyword>
<dbReference type="EMBL" id="OY726395">
    <property type="protein sequence ID" value="CAJ1586012.1"/>
    <property type="molecule type" value="Genomic_DNA"/>
</dbReference>
<evidence type="ECO:0000256" key="4">
    <source>
        <dbReference type="RuleBase" id="RU003557"/>
    </source>
</evidence>
<keyword evidence="2 4" id="KW-0808">Transferase</keyword>
<evidence type="ECO:0000256" key="3">
    <source>
        <dbReference type="ARBA" id="ARBA00023315"/>
    </source>
</evidence>
<reference evidence="7 8" key="1">
    <citation type="submission" date="2023-08" db="EMBL/GenBank/DDBJ databases">
        <authorList>
            <person name="Folkvardsen B D."/>
            <person name="Norman A."/>
        </authorList>
    </citation>
    <scope>NUCLEOTIDE SEQUENCE [LARGE SCALE GENOMIC DNA]</scope>
    <source>
        <strain evidence="7 8">Mu0050</strain>
    </source>
</reference>
<dbReference type="PANTHER" id="PTHR43365:SF1">
    <property type="entry name" value="ACETYL-COA C-ACYLTRANSFERASE"/>
    <property type="match status" value="1"/>
</dbReference>
<protein>
    <submittedName>
        <fullName evidence="7">Thiolase family protein</fullName>
        <ecNumber evidence="7">2.3.1.-</ecNumber>
    </submittedName>
</protein>
<evidence type="ECO:0000259" key="5">
    <source>
        <dbReference type="Pfam" id="PF00108"/>
    </source>
</evidence>
<gene>
    <name evidence="7" type="ORF">MU0050_004037</name>
</gene>
<feature type="domain" description="Thiolase C-terminal" evidence="6">
    <location>
        <begin position="259"/>
        <end position="378"/>
    </location>
</feature>
<dbReference type="Gene3D" id="3.40.47.10">
    <property type="match status" value="2"/>
</dbReference>
<dbReference type="InterPro" id="IPR016039">
    <property type="entry name" value="Thiolase-like"/>
</dbReference>